<reference evidence="1" key="2">
    <citation type="submission" date="2022-06" db="UniProtKB">
        <authorList>
            <consortium name="EnsemblPlants"/>
        </authorList>
    </citation>
    <scope>IDENTIFICATION</scope>
</reference>
<reference evidence="2" key="1">
    <citation type="journal article" date="2013" name="Nature">
        <title>Draft genome of the wheat A-genome progenitor Triticum urartu.</title>
        <authorList>
            <person name="Ling H.Q."/>
            <person name="Zhao S."/>
            <person name="Liu D."/>
            <person name="Wang J."/>
            <person name="Sun H."/>
            <person name="Zhang C."/>
            <person name="Fan H."/>
            <person name="Li D."/>
            <person name="Dong L."/>
            <person name="Tao Y."/>
            <person name="Gao C."/>
            <person name="Wu H."/>
            <person name="Li Y."/>
            <person name="Cui Y."/>
            <person name="Guo X."/>
            <person name="Zheng S."/>
            <person name="Wang B."/>
            <person name="Yu K."/>
            <person name="Liang Q."/>
            <person name="Yang W."/>
            <person name="Lou X."/>
            <person name="Chen J."/>
            <person name="Feng M."/>
            <person name="Jian J."/>
            <person name="Zhang X."/>
            <person name="Luo G."/>
            <person name="Jiang Y."/>
            <person name="Liu J."/>
            <person name="Wang Z."/>
            <person name="Sha Y."/>
            <person name="Zhang B."/>
            <person name="Wu H."/>
            <person name="Tang D."/>
            <person name="Shen Q."/>
            <person name="Xue P."/>
            <person name="Zou S."/>
            <person name="Wang X."/>
            <person name="Liu X."/>
            <person name="Wang F."/>
            <person name="Yang Y."/>
            <person name="An X."/>
            <person name="Dong Z."/>
            <person name="Zhang K."/>
            <person name="Zhang X."/>
            <person name="Luo M.C."/>
            <person name="Dvorak J."/>
            <person name="Tong Y."/>
            <person name="Wang J."/>
            <person name="Yang H."/>
            <person name="Li Z."/>
            <person name="Wang D."/>
            <person name="Zhang A."/>
            <person name="Wang J."/>
        </authorList>
    </citation>
    <scope>NUCLEOTIDE SEQUENCE</scope>
    <source>
        <strain evidence="2">cv. G1812</strain>
    </source>
</reference>
<dbReference type="AlphaFoldDB" id="A0A8R7RB51"/>
<keyword evidence="2" id="KW-1185">Reference proteome</keyword>
<sequence>MQPHSGREHSHSYLQLHLRIQIELLSVFVNYLLAPLIISSESLPNAEYEDPPSATAVLHALFISMAFSLTFLPSSESPSMSALTARSSSAASTQLLLFRSTSMARATPMYSTSVNAFRCCSA</sequence>
<evidence type="ECO:0000313" key="2">
    <source>
        <dbReference type="Proteomes" id="UP000015106"/>
    </source>
</evidence>
<name>A0A8R7RB51_TRIUA</name>
<organism evidence="1 2">
    <name type="scientific">Triticum urartu</name>
    <name type="common">Red wild einkorn</name>
    <name type="synonym">Crithodium urartu</name>
    <dbReference type="NCBI Taxonomy" id="4572"/>
    <lineage>
        <taxon>Eukaryota</taxon>
        <taxon>Viridiplantae</taxon>
        <taxon>Streptophyta</taxon>
        <taxon>Embryophyta</taxon>
        <taxon>Tracheophyta</taxon>
        <taxon>Spermatophyta</taxon>
        <taxon>Magnoliopsida</taxon>
        <taxon>Liliopsida</taxon>
        <taxon>Poales</taxon>
        <taxon>Poaceae</taxon>
        <taxon>BOP clade</taxon>
        <taxon>Pooideae</taxon>
        <taxon>Triticodae</taxon>
        <taxon>Triticeae</taxon>
        <taxon>Triticinae</taxon>
        <taxon>Triticum</taxon>
    </lineage>
</organism>
<gene>
    <name evidence="1" type="primary">LOC125528630</name>
</gene>
<evidence type="ECO:0000313" key="1">
    <source>
        <dbReference type="EnsemblPlants" id="TuG1812S0000994800.01.T01.s_cds22338"/>
    </source>
</evidence>
<dbReference type="Gramene" id="TuG1812S0000994800.01.T01">
    <property type="protein sequence ID" value="TuG1812S0000994800.01.T01.s_cds22338"/>
    <property type="gene ID" value="TuG1812S0000994800.01"/>
</dbReference>
<proteinExistence type="predicted"/>
<dbReference type="Proteomes" id="UP000015106">
    <property type="component" value="Unassembled WGS sequence"/>
</dbReference>
<protein>
    <submittedName>
        <fullName evidence="1">Uncharacterized protein</fullName>
    </submittedName>
</protein>
<accession>A0A8R7RB51</accession>
<dbReference type="EnsemblPlants" id="TuG1812S0000994800.01.T01">
    <property type="protein sequence ID" value="TuG1812S0000994800.01.T01.s_cds22338"/>
    <property type="gene ID" value="TuG1812S0000994800.01"/>
</dbReference>